<organism evidence="1 2">
    <name type="scientific">Vararia minispora EC-137</name>
    <dbReference type="NCBI Taxonomy" id="1314806"/>
    <lineage>
        <taxon>Eukaryota</taxon>
        <taxon>Fungi</taxon>
        <taxon>Dikarya</taxon>
        <taxon>Basidiomycota</taxon>
        <taxon>Agaricomycotina</taxon>
        <taxon>Agaricomycetes</taxon>
        <taxon>Russulales</taxon>
        <taxon>Lachnocladiaceae</taxon>
        <taxon>Vararia</taxon>
    </lineage>
</organism>
<dbReference type="Proteomes" id="UP000814128">
    <property type="component" value="Unassembled WGS sequence"/>
</dbReference>
<gene>
    <name evidence="1" type="ORF">K488DRAFT_90097</name>
</gene>
<evidence type="ECO:0000313" key="1">
    <source>
        <dbReference type="EMBL" id="KAI0028110.1"/>
    </source>
</evidence>
<dbReference type="EMBL" id="MU273792">
    <property type="protein sequence ID" value="KAI0028110.1"/>
    <property type="molecule type" value="Genomic_DNA"/>
</dbReference>
<evidence type="ECO:0000313" key="2">
    <source>
        <dbReference type="Proteomes" id="UP000814128"/>
    </source>
</evidence>
<keyword evidence="2" id="KW-1185">Reference proteome</keyword>
<comment type="caution">
    <text evidence="1">The sequence shown here is derived from an EMBL/GenBank/DDBJ whole genome shotgun (WGS) entry which is preliminary data.</text>
</comment>
<reference evidence="1" key="2">
    <citation type="journal article" date="2022" name="New Phytol.">
        <title>Evolutionary transition to the ectomycorrhizal habit in the genomes of a hyperdiverse lineage of mushroom-forming fungi.</title>
        <authorList>
            <person name="Looney B."/>
            <person name="Miyauchi S."/>
            <person name="Morin E."/>
            <person name="Drula E."/>
            <person name="Courty P.E."/>
            <person name="Kohler A."/>
            <person name="Kuo A."/>
            <person name="LaButti K."/>
            <person name="Pangilinan J."/>
            <person name="Lipzen A."/>
            <person name="Riley R."/>
            <person name="Andreopoulos W."/>
            <person name="He G."/>
            <person name="Johnson J."/>
            <person name="Nolan M."/>
            <person name="Tritt A."/>
            <person name="Barry K.W."/>
            <person name="Grigoriev I.V."/>
            <person name="Nagy L.G."/>
            <person name="Hibbett D."/>
            <person name="Henrissat B."/>
            <person name="Matheny P.B."/>
            <person name="Labbe J."/>
            <person name="Martin F.M."/>
        </authorList>
    </citation>
    <scope>NUCLEOTIDE SEQUENCE</scope>
    <source>
        <strain evidence="1">EC-137</strain>
    </source>
</reference>
<proteinExistence type="predicted"/>
<protein>
    <submittedName>
        <fullName evidence="1">Uncharacterized protein</fullName>
    </submittedName>
</protein>
<reference evidence="1" key="1">
    <citation type="submission" date="2021-02" db="EMBL/GenBank/DDBJ databases">
        <authorList>
            <consortium name="DOE Joint Genome Institute"/>
            <person name="Ahrendt S."/>
            <person name="Looney B.P."/>
            <person name="Miyauchi S."/>
            <person name="Morin E."/>
            <person name="Drula E."/>
            <person name="Courty P.E."/>
            <person name="Chicoki N."/>
            <person name="Fauchery L."/>
            <person name="Kohler A."/>
            <person name="Kuo A."/>
            <person name="Labutti K."/>
            <person name="Pangilinan J."/>
            <person name="Lipzen A."/>
            <person name="Riley R."/>
            <person name="Andreopoulos W."/>
            <person name="He G."/>
            <person name="Johnson J."/>
            <person name="Barry K.W."/>
            <person name="Grigoriev I.V."/>
            <person name="Nagy L."/>
            <person name="Hibbett D."/>
            <person name="Henrissat B."/>
            <person name="Matheny P.B."/>
            <person name="Labbe J."/>
            <person name="Martin F."/>
        </authorList>
    </citation>
    <scope>NUCLEOTIDE SEQUENCE</scope>
    <source>
        <strain evidence="1">EC-137</strain>
    </source>
</reference>
<accession>A0ACB8Q8W6</accession>
<sequence length="324" mass="36583">MANTCEDVRQTPRAQSPRPFSFLSNIEVANEQLAVHSQTMNGPAALTDLGIQELATALHHDALLRPQIAALMGVRVEDALHKYFNTPSRFREAMGNARAALSGSWVLHFIMKYSSPREPAWTEGDLDIYCPEEGVAIIMSYLLDEGYYPSQTQEHRPSMMASKGKISRLFKFDHAERGQKVDVVCIHADTPFEVVLKFWTTLVMNVVTVHDLTLLYPELTLAKQGRQPLERIGTNGVGGLVNKYIRRGFQVWPFSRQRENVYEPAEVRSTRDNRCLVLPIAAPTGYERGPLGSTVTVWRLKGFEGTDRDKSFVHSMEVPYKDLM</sequence>
<name>A0ACB8Q8W6_9AGAM</name>